<evidence type="ECO:0000259" key="1">
    <source>
        <dbReference type="PROSITE" id="PS51186"/>
    </source>
</evidence>
<protein>
    <submittedName>
        <fullName evidence="2">GCN5-related N-acetyltransferase</fullName>
    </submittedName>
</protein>
<dbReference type="OrthoDB" id="9799321at2"/>
<dbReference type="AlphaFoldDB" id="D6TDT8"/>
<dbReference type="InterPro" id="IPR016181">
    <property type="entry name" value="Acyl_CoA_acyltransferase"/>
</dbReference>
<name>D6TDT8_KTERA</name>
<dbReference type="GO" id="GO:1990189">
    <property type="term" value="F:protein N-terminal-serine acetyltransferase activity"/>
    <property type="evidence" value="ECO:0007669"/>
    <property type="project" value="TreeGrafter"/>
</dbReference>
<dbReference type="PROSITE" id="PS51186">
    <property type="entry name" value="GNAT"/>
    <property type="match status" value="1"/>
</dbReference>
<dbReference type="InParanoid" id="D6TDT8"/>
<proteinExistence type="predicted"/>
<keyword evidence="2" id="KW-0808">Transferase</keyword>
<dbReference type="eggNOG" id="COG1670">
    <property type="taxonomic scope" value="Bacteria"/>
</dbReference>
<dbReference type="Gene3D" id="3.40.630.30">
    <property type="match status" value="1"/>
</dbReference>
<evidence type="ECO:0000313" key="3">
    <source>
        <dbReference type="Proteomes" id="UP000004508"/>
    </source>
</evidence>
<organism evidence="2 3">
    <name type="scientific">Ktedonobacter racemifer DSM 44963</name>
    <dbReference type="NCBI Taxonomy" id="485913"/>
    <lineage>
        <taxon>Bacteria</taxon>
        <taxon>Bacillati</taxon>
        <taxon>Chloroflexota</taxon>
        <taxon>Ktedonobacteria</taxon>
        <taxon>Ktedonobacterales</taxon>
        <taxon>Ktedonobacteraceae</taxon>
        <taxon>Ktedonobacter</taxon>
    </lineage>
</organism>
<dbReference type="PANTHER" id="PTHR43441">
    <property type="entry name" value="RIBOSOMAL-PROTEIN-SERINE ACETYLTRANSFERASE"/>
    <property type="match status" value="1"/>
</dbReference>
<evidence type="ECO:0000313" key="2">
    <source>
        <dbReference type="EMBL" id="EFH90220.1"/>
    </source>
</evidence>
<dbReference type="GO" id="GO:0005737">
    <property type="term" value="C:cytoplasm"/>
    <property type="evidence" value="ECO:0007669"/>
    <property type="project" value="TreeGrafter"/>
</dbReference>
<comment type="caution">
    <text evidence="2">The sequence shown here is derived from an EMBL/GenBank/DDBJ whole genome shotgun (WGS) entry which is preliminary data.</text>
</comment>
<dbReference type="RefSeq" id="WP_007907369.1">
    <property type="nucleotide sequence ID" value="NZ_ADVG01000001.1"/>
</dbReference>
<dbReference type="Pfam" id="PF13302">
    <property type="entry name" value="Acetyltransf_3"/>
    <property type="match status" value="1"/>
</dbReference>
<gene>
    <name evidence="2" type="ORF">Krac_11831</name>
</gene>
<dbReference type="Proteomes" id="UP000004508">
    <property type="component" value="Unassembled WGS sequence"/>
</dbReference>
<dbReference type="SUPFAM" id="SSF55729">
    <property type="entry name" value="Acyl-CoA N-acyltransferases (Nat)"/>
    <property type="match status" value="1"/>
</dbReference>
<dbReference type="EMBL" id="ADVG01000001">
    <property type="protein sequence ID" value="EFH90220.1"/>
    <property type="molecule type" value="Genomic_DNA"/>
</dbReference>
<dbReference type="InterPro" id="IPR051908">
    <property type="entry name" value="Ribosomal_N-acetyltransferase"/>
</dbReference>
<dbReference type="PANTHER" id="PTHR43441:SF3">
    <property type="entry name" value="ACETYLTRANSFERASE"/>
    <property type="match status" value="1"/>
</dbReference>
<reference evidence="2 3" key="1">
    <citation type="journal article" date="2011" name="Stand. Genomic Sci.">
        <title>Non-contiguous finished genome sequence and contextual data of the filamentous soil bacterium Ktedonobacter racemifer type strain (SOSP1-21).</title>
        <authorList>
            <person name="Chang Y.J."/>
            <person name="Land M."/>
            <person name="Hauser L."/>
            <person name="Chertkov O."/>
            <person name="Del Rio T.G."/>
            <person name="Nolan M."/>
            <person name="Copeland A."/>
            <person name="Tice H."/>
            <person name="Cheng J.F."/>
            <person name="Lucas S."/>
            <person name="Han C."/>
            <person name="Goodwin L."/>
            <person name="Pitluck S."/>
            <person name="Ivanova N."/>
            <person name="Ovchinikova G."/>
            <person name="Pati A."/>
            <person name="Chen A."/>
            <person name="Palaniappan K."/>
            <person name="Mavromatis K."/>
            <person name="Liolios K."/>
            <person name="Brettin T."/>
            <person name="Fiebig A."/>
            <person name="Rohde M."/>
            <person name="Abt B."/>
            <person name="Goker M."/>
            <person name="Detter J.C."/>
            <person name="Woyke T."/>
            <person name="Bristow J."/>
            <person name="Eisen J.A."/>
            <person name="Markowitz V."/>
            <person name="Hugenholtz P."/>
            <person name="Kyrpides N.C."/>
            <person name="Klenk H.P."/>
            <person name="Lapidus A."/>
        </authorList>
    </citation>
    <scope>NUCLEOTIDE SEQUENCE [LARGE SCALE GENOMIC DNA]</scope>
    <source>
        <strain evidence="3">DSM 44963</strain>
    </source>
</reference>
<sequence length="196" mass="22860">MSAEPGEAKPIFLPLFEELRGQKVVIRPFRESDVAPYYEAIEESREHLGPWLPFANYYHCEADVLPWIRRGMADWILREDLKLHMWDAHAERFLGGCGMHPRDWRIKSFEIGYWLRASATGKGYMTEAVRLMVDYLLDVLQAQRIMIRCEEQNHRSAAVPRRLGFVYEGTMRHVIPGTDGTLRNAMIFSLIPSDRH</sequence>
<feature type="domain" description="N-acetyltransferase" evidence="1">
    <location>
        <begin position="24"/>
        <end position="191"/>
    </location>
</feature>
<dbReference type="STRING" id="485913.Krac_11831"/>
<keyword evidence="3" id="KW-1185">Reference proteome</keyword>
<dbReference type="InterPro" id="IPR000182">
    <property type="entry name" value="GNAT_dom"/>
</dbReference>
<accession>D6TDT8</accession>
<dbReference type="GO" id="GO:0008999">
    <property type="term" value="F:protein-N-terminal-alanine acetyltransferase activity"/>
    <property type="evidence" value="ECO:0007669"/>
    <property type="project" value="TreeGrafter"/>
</dbReference>